<feature type="region of interest" description="Disordered" evidence="1">
    <location>
        <begin position="242"/>
        <end position="261"/>
    </location>
</feature>
<evidence type="ECO:0000313" key="4">
    <source>
        <dbReference type="EMBL" id="KAJ2867587.1"/>
    </source>
</evidence>
<dbReference type="GO" id="GO:0046856">
    <property type="term" value="P:phosphatidylinositol dephosphorylation"/>
    <property type="evidence" value="ECO:0007669"/>
    <property type="project" value="TreeGrafter"/>
</dbReference>
<feature type="domain" description="HSac2" evidence="3">
    <location>
        <begin position="712"/>
        <end position="859"/>
    </location>
</feature>
<dbReference type="PROSITE" id="PS50275">
    <property type="entry name" value="SAC"/>
    <property type="match status" value="1"/>
</dbReference>
<gene>
    <name evidence="4" type="ORF">GGH94_000763</name>
</gene>
<evidence type="ECO:0000259" key="3">
    <source>
        <dbReference type="PROSITE" id="PS51791"/>
    </source>
</evidence>
<evidence type="ECO:0000313" key="5">
    <source>
        <dbReference type="Proteomes" id="UP001140074"/>
    </source>
</evidence>
<dbReference type="InterPro" id="IPR034753">
    <property type="entry name" value="hSac2"/>
</dbReference>
<evidence type="ECO:0000259" key="2">
    <source>
        <dbReference type="PROSITE" id="PS50275"/>
    </source>
</evidence>
<evidence type="ECO:0008006" key="6">
    <source>
        <dbReference type="Google" id="ProtNLM"/>
    </source>
</evidence>
<feature type="compositionally biased region" description="Polar residues" evidence="1">
    <location>
        <begin position="243"/>
        <end position="261"/>
    </location>
</feature>
<comment type="caution">
    <text evidence="4">The sequence shown here is derived from an EMBL/GenBank/DDBJ whole genome shotgun (WGS) entry which is preliminary data.</text>
</comment>
<reference evidence="4" key="1">
    <citation type="submission" date="2022-07" db="EMBL/GenBank/DDBJ databases">
        <title>Phylogenomic reconstructions and comparative analyses of Kickxellomycotina fungi.</title>
        <authorList>
            <person name="Reynolds N.K."/>
            <person name="Stajich J.E."/>
            <person name="Barry K."/>
            <person name="Grigoriev I.V."/>
            <person name="Crous P."/>
            <person name="Smith M.E."/>
        </authorList>
    </citation>
    <scope>NUCLEOTIDE SEQUENCE</scope>
    <source>
        <strain evidence="4">RSA 476</strain>
    </source>
</reference>
<feature type="region of interest" description="Disordered" evidence="1">
    <location>
        <begin position="844"/>
        <end position="880"/>
    </location>
</feature>
<dbReference type="AlphaFoldDB" id="A0A9W8M5L3"/>
<dbReference type="Proteomes" id="UP001140074">
    <property type="component" value="Unassembled WGS sequence"/>
</dbReference>
<accession>A0A9W8M5L3</accession>
<dbReference type="InterPro" id="IPR022158">
    <property type="entry name" value="Inositol_phosphatase"/>
</dbReference>
<dbReference type="InterPro" id="IPR002013">
    <property type="entry name" value="SAC_dom"/>
</dbReference>
<dbReference type="PROSITE" id="PS51791">
    <property type="entry name" value="HSAC2"/>
    <property type="match status" value="1"/>
</dbReference>
<proteinExistence type="predicted"/>
<name>A0A9W8M5L3_9FUNG</name>
<organism evidence="4 5">
    <name type="scientific">Coemansia aciculifera</name>
    <dbReference type="NCBI Taxonomy" id="417176"/>
    <lineage>
        <taxon>Eukaryota</taxon>
        <taxon>Fungi</taxon>
        <taxon>Fungi incertae sedis</taxon>
        <taxon>Zoopagomycota</taxon>
        <taxon>Kickxellomycotina</taxon>
        <taxon>Kickxellomycetes</taxon>
        <taxon>Kickxellales</taxon>
        <taxon>Kickxellaceae</taxon>
        <taxon>Coemansia</taxon>
    </lineage>
</organism>
<feature type="region of interest" description="Disordered" evidence="1">
    <location>
        <begin position="180"/>
        <end position="219"/>
    </location>
</feature>
<feature type="region of interest" description="Disordered" evidence="1">
    <location>
        <begin position="269"/>
        <end position="290"/>
    </location>
</feature>
<dbReference type="EMBL" id="JANBUY010000016">
    <property type="protein sequence ID" value="KAJ2867587.1"/>
    <property type="molecule type" value="Genomic_DNA"/>
</dbReference>
<feature type="domain" description="SAC" evidence="2">
    <location>
        <begin position="300"/>
        <end position="640"/>
    </location>
</feature>
<feature type="compositionally biased region" description="Basic and acidic residues" evidence="1">
    <location>
        <begin position="269"/>
        <end position="283"/>
    </location>
</feature>
<dbReference type="GO" id="GO:0043812">
    <property type="term" value="F:phosphatidylinositol-4-phosphate phosphatase activity"/>
    <property type="evidence" value="ECO:0007669"/>
    <property type="project" value="TreeGrafter"/>
</dbReference>
<feature type="compositionally biased region" description="Polar residues" evidence="1">
    <location>
        <begin position="49"/>
        <end position="60"/>
    </location>
</feature>
<dbReference type="Pfam" id="PF02383">
    <property type="entry name" value="Syja_N"/>
    <property type="match status" value="1"/>
</dbReference>
<dbReference type="PANTHER" id="PTHR45662">
    <property type="entry name" value="PHOSPHATIDYLINOSITIDE PHOSPHATASE SAC1"/>
    <property type="match status" value="1"/>
</dbReference>
<feature type="compositionally biased region" description="Low complexity" evidence="1">
    <location>
        <begin position="198"/>
        <end position="211"/>
    </location>
</feature>
<sequence>MTVEPHLLPLSQLSSDMVDSAVAAAAATSGSAPLVSQDDMDLNKPSDMASGSSLEGHQRQMEQSIMTLERSGYRLRSINVPSRSILLGFDSSVCASDEIAIPTQLSEPVEPATEHPAVVHAIVGTFALDMFSYVLVVTDSRCRGTIAGSQIYEATAVAALPLSSSCAKAAFANMLRSVRKAGPGKRDSTPQSGDEGSDSSNLESALAASESVPKADGSTKPISAASLGWISPQFTKLFGRARTGSTSSTVGATPSPAEPSSSILAEEHLESPGEMSHTEEELTKTSSSIRRMEDRVLEEISRLFGDTGMLFSYSYDLTRSLQGKDGQMLASSGAPLALVADVDYWFNHHLQQSLMASGNVEWAVPMIQGSIQTAICEVPGGTSFQVCVLSRRNRRRIGMRYERRGANEQGHVANFVETEQVLSVAASGQQAHYASFVQTRGSIPFFWKQPPAGLHPAPVVLKSDDENAAVCAAHLQREIGRSGRQVLINLVEHKGREAVLGSKYASLVGQCVADELVDACMIRYIPWDFHHETRGMHYERLELLLEQLQREISNMGYHWRVGEQVLTKQSGVFRVNCMDCLDRTNVVQSAIARSVLNEQLVRLGVHVAPERGLAAYQGLEAMLNSLWANNGDYISRQYAGTMAMKGDFTRTGKRNFSGMMNDASYSLARLWISTFRDYFSQSVLDFILGNQKASDVFRTIIDLRSREPDYALQLSRAREAAVEASTAIVVHDGECVLLACIVHTPMALNTLKVRETADAVMVLTDRAVYICSYDYQLEKVSRFQRIELESMHTVQHGAYITDTLAPHSLDQARNHGVVLYFATVETQSDIKVALPSQPAEGAIASTPAEDLSPKVEGSISTQTTADPGDPAEERSASPNAAAAAAAAATSRKSFIACKLASEVQVVMQSVVPSSGTSVLVSLARLGALEGQSPELLAECVCSAIQSAKSRAGQVDASQFIVESPIISAATAKQSTSLVDKVSNRLYKALWV</sequence>
<evidence type="ECO:0000256" key="1">
    <source>
        <dbReference type="SAM" id="MobiDB-lite"/>
    </source>
</evidence>
<keyword evidence="5" id="KW-1185">Reference proteome</keyword>
<feature type="region of interest" description="Disordered" evidence="1">
    <location>
        <begin position="29"/>
        <end position="60"/>
    </location>
</feature>
<protein>
    <recommendedName>
        <fullName evidence="6">SAC domain-containing protein</fullName>
    </recommendedName>
</protein>
<dbReference type="PANTHER" id="PTHR45662:SF7">
    <property type="entry name" value="SACI DOMAIN PROTEIN (AFU_ORTHOLOGUE AFUA_1G15890)"/>
    <property type="match status" value="1"/>
</dbReference>
<dbReference type="GO" id="GO:0005783">
    <property type="term" value="C:endoplasmic reticulum"/>
    <property type="evidence" value="ECO:0007669"/>
    <property type="project" value="TreeGrafter"/>
</dbReference>
<dbReference type="Pfam" id="PF12456">
    <property type="entry name" value="hSac2"/>
    <property type="match status" value="1"/>
</dbReference>